<protein>
    <submittedName>
        <fullName evidence="2">Uncharacterized protein</fullName>
    </submittedName>
</protein>
<dbReference type="Proteomes" id="UP000589896">
    <property type="component" value="Unassembled WGS sequence"/>
</dbReference>
<name>A0A7Z0QUT0_9GAMM</name>
<feature type="region of interest" description="Disordered" evidence="1">
    <location>
        <begin position="1"/>
        <end position="50"/>
    </location>
</feature>
<comment type="caution">
    <text evidence="2">The sequence shown here is derived from an EMBL/GenBank/DDBJ whole genome shotgun (WGS) entry which is preliminary data.</text>
</comment>
<dbReference type="AlphaFoldDB" id="A0A7Z0QUT0"/>
<evidence type="ECO:0000313" key="3">
    <source>
        <dbReference type="Proteomes" id="UP000589896"/>
    </source>
</evidence>
<gene>
    <name evidence="2" type="ORF">H0E82_13830</name>
</gene>
<evidence type="ECO:0000313" key="2">
    <source>
        <dbReference type="EMBL" id="NYZ63828.1"/>
    </source>
</evidence>
<sequence>MSASRSAERSLHTAEASAPKAQAHAAIAQRLRGFPIERGPPPRSPRAADDERFRLGAFWRARSDTHHFGPDFIARAGDTLALPGDTRSDVALRALLETVDTRLPAWQSLVDYNASGRMRDDGGDGGRERLPGAIAALDAIEAAVWTYLDAVDADARSEEAASR</sequence>
<dbReference type="RefSeq" id="WP_180546023.1">
    <property type="nucleotide sequence ID" value="NZ_JACCJZ010000020.1"/>
</dbReference>
<reference evidence="2 3" key="1">
    <citation type="submission" date="2020-07" db="EMBL/GenBank/DDBJ databases">
        <title>isolation of Luteimonas sp. SJ-16.</title>
        <authorList>
            <person name="Huang X.-X."/>
            <person name="Xu L."/>
            <person name="Sun J.-Q."/>
        </authorList>
    </citation>
    <scope>NUCLEOTIDE SEQUENCE [LARGE SCALE GENOMIC DNA]</scope>
    <source>
        <strain evidence="2 3">SJ-16</strain>
    </source>
</reference>
<proteinExistence type="predicted"/>
<dbReference type="EMBL" id="JACCJZ010000020">
    <property type="protein sequence ID" value="NYZ63828.1"/>
    <property type="molecule type" value="Genomic_DNA"/>
</dbReference>
<organism evidence="2 3">
    <name type="scientific">Luteimonas deserti</name>
    <dbReference type="NCBI Taxonomy" id="2752306"/>
    <lineage>
        <taxon>Bacteria</taxon>
        <taxon>Pseudomonadati</taxon>
        <taxon>Pseudomonadota</taxon>
        <taxon>Gammaproteobacteria</taxon>
        <taxon>Lysobacterales</taxon>
        <taxon>Lysobacteraceae</taxon>
        <taxon>Luteimonas</taxon>
    </lineage>
</organism>
<evidence type="ECO:0000256" key="1">
    <source>
        <dbReference type="SAM" id="MobiDB-lite"/>
    </source>
</evidence>
<feature type="compositionally biased region" description="Basic and acidic residues" evidence="1">
    <location>
        <begin position="1"/>
        <end position="12"/>
    </location>
</feature>
<keyword evidence="3" id="KW-1185">Reference proteome</keyword>
<feature type="compositionally biased region" description="Low complexity" evidence="1">
    <location>
        <begin position="14"/>
        <end position="28"/>
    </location>
</feature>
<accession>A0A7Z0QUT0</accession>